<sequence>MKSHTVQTSDITRLGPGSAKLVRVAGVIGVVGLGAAIASGLVSAGGYRRFLFAYLVAFCFCLTIALGALIFVLLQHLTRAGWSVTVRRPAEAIAATLPVLGLLSLPILFSVASADGALYRWALPVGQVGAEEPSSHVAASPHKSPSTTAGEAVVRAADSDPAQLAKPVLDSLILRKRAWLNPAFWIVRVVGYFAIWSLIARWYRAQSAVQDRTGDAAVSTRMQWWAPLAIIATGLTVTLAAFDLVMSLDPHWYSTIFGVYFLAGSFVASFAALIVAVFALRTAGFVRSSLSTEHFHDLGKYLFAFVFFWGYIAFSQFMLLWYANIPEETRWFARHGATTVQADISGWSFVILAILFGHLLIPFAGLLSRHIKRSVGILVFWAVWLLAFHYLDLYWVILPEAGGDLNVHLADVAALVGVLGVFVAAAVRLLACENLIPTADPRLHEALAFHNI</sequence>
<accession>A0A7M2WSD4</accession>
<name>A0A7M2WSD4_9BACT</name>
<feature type="transmembrane region" description="Helical" evidence="1">
    <location>
        <begin position="301"/>
        <end position="324"/>
    </location>
</feature>
<dbReference type="PANTHER" id="PTHR43044">
    <property type="match status" value="1"/>
</dbReference>
<evidence type="ECO:0000256" key="1">
    <source>
        <dbReference type="SAM" id="Phobius"/>
    </source>
</evidence>
<feature type="transmembrane region" description="Helical" evidence="1">
    <location>
        <begin position="409"/>
        <end position="431"/>
    </location>
</feature>
<dbReference type="AlphaFoldDB" id="A0A7M2WSD4"/>
<feature type="transmembrane region" description="Helical" evidence="1">
    <location>
        <begin position="224"/>
        <end position="245"/>
    </location>
</feature>
<feature type="transmembrane region" description="Helical" evidence="1">
    <location>
        <begin position="344"/>
        <end position="366"/>
    </location>
</feature>
<dbReference type="Proteomes" id="UP000593765">
    <property type="component" value="Chromosome"/>
</dbReference>
<reference evidence="2 3" key="1">
    <citation type="submission" date="2020-10" db="EMBL/GenBank/DDBJ databases">
        <title>Wide distribution of Phycisphaera-like planctomycetes from WD2101 soil group in peatlands and genome analysis of the first cultivated representative.</title>
        <authorList>
            <person name="Dedysh S.N."/>
            <person name="Beletsky A.V."/>
            <person name="Ivanova A."/>
            <person name="Kulichevskaya I.S."/>
            <person name="Suzina N.E."/>
            <person name="Philippov D.A."/>
            <person name="Rakitin A.L."/>
            <person name="Mardanov A.V."/>
            <person name="Ravin N.V."/>
        </authorList>
    </citation>
    <scope>NUCLEOTIDE SEQUENCE [LARGE SCALE GENOMIC DNA]</scope>
    <source>
        <strain evidence="2 3">M1803</strain>
    </source>
</reference>
<organism evidence="2 3">
    <name type="scientific">Humisphaera borealis</name>
    <dbReference type="NCBI Taxonomy" id="2807512"/>
    <lineage>
        <taxon>Bacteria</taxon>
        <taxon>Pseudomonadati</taxon>
        <taxon>Planctomycetota</taxon>
        <taxon>Phycisphaerae</taxon>
        <taxon>Tepidisphaerales</taxon>
        <taxon>Tepidisphaeraceae</taxon>
        <taxon>Humisphaera</taxon>
    </lineage>
</organism>
<feature type="transmembrane region" description="Helical" evidence="1">
    <location>
        <begin position="257"/>
        <end position="280"/>
    </location>
</feature>
<dbReference type="KEGG" id="hbs:IPV69_19490"/>
<feature type="transmembrane region" description="Helical" evidence="1">
    <location>
        <begin position="95"/>
        <end position="114"/>
    </location>
</feature>
<feature type="transmembrane region" description="Helical" evidence="1">
    <location>
        <begin position="183"/>
        <end position="203"/>
    </location>
</feature>
<keyword evidence="1" id="KW-1133">Transmembrane helix</keyword>
<gene>
    <name evidence="2" type="ORF">IPV69_19490</name>
</gene>
<keyword evidence="1" id="KW-0472">Membrane</keyword>
<dbReference type="EMBL" id="CP063458">
    <property type="protein sequence ID" value="QOV88417.1"/>
    <property type="molecule type" value="Genomic_DNA"/>
</dbReference>
<feature type="transmembrane region" description="Helical" evidence="1">
    <location>
        <begin position="51"/>
        <end position="74"/>
    </location>
</feature>
<dbReference type="PANTHER" id="PTHR43044:SF1">
    <property type="entry name" value="QUINOL:CYTOCHROME C OXIDOREDUCTASE QUINONE-BINDING SUBUNIT 2"/>
    <property type="match status" value="1"/>
</dbReference>
<evidence type="ECO:0000313" key="3">
    <source>
        <dbReference type="Proteomes" id="UP000593765"/>
    </source>
</evidence>
<protein>
    <submittedName>
        <fullName evidence="2">Quinol:cytochrome C oxidoreductase</fullName>
    </submittedName>
</protein>
<keyword evidence="3" id="KW-1185">Reference proteome</keyword>
<evidence type="ECO:0000313" key="2">
    <source>
        <dbReference type="EMBL" id="QOV88417.1"/>
    </source>
</evidence>
<keyword evidence="1" id="KW-0812">Transmembrane</keyword>
<proteinExistence type="predicted"/>
<feature type="transmembrane region" description="Helical" evidence="1">
    <location>
        <begin position="21"/>
        <end position="45"/>
    </location>
</feature>
<feature type="transmembrane region" description="Helical" evidence="1">
    <location>
        <begin position="378"/>
        <end position="397"/>
    </location>
</feature>